<dbReference type="AlphaFoldDB" id="A0A2V4PDY3"/>
<evidence type="ECO:0000313" key="1">
    <source>
        <dbReference type="EMBL" id="PYC83471.1"/>
    </source>
</evidence>
<comment type="caution">
    <text evidence="1">The sequence shown here is derived from an EMBL/GenBank/DDBJ whole genome shotgun (WGS) entry which is preliminary data.</text>
</comment>
<dbReference type="Proteomes" id="UP000248039">
    <property type="component" value="Unassembled WGS sequence"/>
</dbReference>
<keyword evidence="2" id="KW-1185">Reference proteome</keyword>
<dbReference type="EMBL" id="PYBW01000028">
    <property type="protein sequence ID" value="PYC83471.1"/>
    <property type="molecule type" value="Genomic_DNA"/>
</dbReference>
<protein>
    <submittedName>
        <fullName evidence="1">Uncharacterized protein</fullName>
    </submittedName>
</protein>
<organism evidence="1 2">
    <name type="scientific">Streptomyces tateyamensis</name>
    <dbReference type="NCBI Taxonomy" id="565073"/>
    <lineage>
        <taxon>Bacteria</taxon>
        <taxon>Bacillati</taxon>
        <taxon>Actinomycetota</taxon>
        <taxon>Actinomycetes</taxon>
        <taxon>Kitasatosporales</taxon>
        <taxon>Streptomycetaceae</taxon>
        <taxon>Streptomyces</taxon>
    </lineage>
</organism>
<sequence length="70" mass="7749">MGRKERRQPSQSVVDHTLSYTEEARIAVEHGDSPAAQIMIRKSVRAAQGLPVRNYADADEAREIREAGDG</sequence>
<reference evidence="1 2" key="1">
    <citation type="submission" date="2018-03" db="EMBL/GenBank/DDBJ databases">
        <title>Bioinformatic expansion and discovery of thiopeptide antibiotics.</title>
        <authorList>
            <person name="Schwalen C.J."/>
            <person name="Hudson G.A."/>
            <person name="Mitchell D.A."/>
        </authorList>
    </citation>
    <scope>NUCLEOTIDE SEQUENCE [LARGE SCALE GENOMIC DNA]</scope>
    <source>
        <strain evidence="1 2">ATCC 21389</strain>
    </source>
</reference>
<proteinExistence type="predicted"/>
<gene>
    <name evidence="1" type="ORF">C7C46_09060</name>
</gene>
<name>A0A2V4PDY3_9ACTN</name>
<accession>A0A2V4PDY3</accession>
<evidence type="ECO:0000313" key="2">
    <source>
        <dbReference type="Proteomes" id="UP000248039"/>
    </source>
</evidence>